<protein>
    <submittedName>
        <fullName evidence="1">Uncharacterized protein</fullName>
    </submittedName>
</protein>
<dbReference type="Gramene" id="AET5Gv20450700.8">
    <property type="protein sequence ID" value="AET5Gv20450700.8"/>
    <property type="gene ID" value="AET5Gv20450700"/>
</dbReference>
<sequence length="59" mass="6463">MVLSSHHHHLLPLFVAFSPKLGRGAPELKIIASRSPGKFGFGVKYSGFLHLDQCPVHAK</sequence>
<dbReference type="AlphaFoldDB" id="A0A453KL45"/>
<reference evidence="2" key="1">
    <citation type="journal article" date="2014" name="Science">
        <title>Ancient hybridizations among the ancestral genomes of bread wheat.</title>
        <authorList>
            <consortium name="International Wheat Genome Sequencing Consortium,"/>
            <person name="Marcussen T."/>
            <person name="Sandve S.R."/>
            <person name="Heier L."/>
            <person name="Spannagl M."/>
            <person name="Pfeifer M."/>
            <person name="Jakobsen K.S."/>
            <person name="Wulff B.B."/>
            <person name="Steuernagel B."/>
            <person name="Mayer K.F."/>
            <person name="Olsen O.A."/>
        </authorList>
    </citation>
    <scope>NUCLEOTIDE SEQUENCE [LARGE SCALE GENOMIC DNA]</scope>
    <source>
        <strain evidence="2">cv. AL8/78</strain>
    </source>
</reference>
<reference evidence="1" key="3">
    <citation type="journal article" date="2017" name="Nature">
        <title>Genome sequence of the progenitor of the wheat D genome Aegilops tauschii.</title>
        <authorList>
            <person name="Luo M.C."/>
            <person name="Gu Y.Q."/>
            <person name="Puiu D."/>
            <person name="Wang H."/>
            <person name="Twardziok S.O."/>
            <person name="Deal K.R."/>
            <person name="Huo N."/>
            <person name="Zhu T."/>
            <person name="Wang L."/>
            <person name="Wang Y."/>
            <person name="McGuire P.E."/>
            <person name="Liu S."/>
            <person name="Long H."/>
            <person name="Ramasamy R.K."/>
            <person name="Rodriguez J.C."/>
            <person name="Van S.L."/>
            <person name="Yuan L."/>
            <person name="Wang Z."/>
            <person name="Xia Z."/>
            <person name="Xiao L."/>
            <person name="Anderson O.D."/>
            <person name="Ouyang S."/>
            <person name="Liang Y."/>
            <person name="Zimin A.V."/>
            <person name="Pertea G."/>
            <person name="Qi P."/>
            <person name="Bennetzen J.L."/>
            <person name="Dai X."/>
            <person name="Dawson M.W."/>
            <person name="Muller H.G."/>
            <person name="Kugler K."/>
            <person name="Rivarola-Duarte L."/>
            <person name="Spannagl M."/>
            <person name="Mayer K.F.X."/>
            <person name="Lu F.H."/>
            <person name="Bevan M.W."/>
            <person name="Leroy P."/>
            <person name="Li P."/>
            <person name="You F.M."/>
            <person name="Sun Q."/>
            <person name="Liu Z."/>
            <person name="Lyons E."/>
            <person name="Wicker T."/>
            <person name="Salzberg S.L."/>
            <person name="Devos K.M."/>
            <person name="Dvorak J."/>
        </authorList>
    </citation>
    <scope>NUCLEOTIDE SEQUENCE [LARGE SCALE GENOMIC DNA]</scope>
    <source>
        <strain evidence="1">cv. AL8/78</strain>
    </source>
</reference>
<proteinExistence type="predicted"/>
<reference evidence="1" key="4">
    <citation type="submission" date="2019-03" db="UniProtKB">
        <authorList>
            <consortium name="EnsemblPlants"/>
        </authorList>
    </citation>
    <scope>IDENTIFICATION</scope>
</reference>
<keyword evidence="2" id="KW-1185">Reference proteome</keyword>
<accession>A0A453KL45</accession>
<reference evidence="1" key="5">
    <citation type="journal article" date="2021" name="G3 (Bethesda)">
        <title>Aegilops tauschii genome assembly Aet v5.0 features greater sequence contiguity and improved annotation.</title>
        <authorList>
            <person name="Wang L."/>
            <person name="Zhu T."/>
            <person name="Rodriguez J.C."/>
            <person name="Deal K.R."/>
            <person name="Dubcovsky J."/>
            <person name="McGuire P.E."/>
            <person name="Lux T."/>
            <person name="Spannagl M."/>
            <person name="Mayer K.F.X."/>
            <person name="Baldrich P."/>
            <person name="Meyers B.C."/>
            <person name="Huo N."/>
            <person name="Gu Y.Q."/>
            <person name="Zhou H."/>
            <person name="Devos K.M."/>
            <person name="Bennetzen J.L."/>
            <person name="Unver T."/>
            <person name="Budak H."/>
            <person name="Gulick P.J."/>
            <person name="Galiba G."/>
            <person name="Kalapos B."/>
            <person name="Nelson D.R."/>
            <person name="Li P."/>
            <person name="You F.M."/>
            <person name="Luo M.C."/>
            <person name="Dvorak J."/>
        </authorList>
    </citation>
    <scope>NUCLEOTIDE SEQUENCE [LARGE SCALE GENOMIC DNA]</scope>
    <source>
        <strain evidence="1">cv. AL8/78</strain>
    </source>
</reference>
<organism evidence="1 2">
    <name type="scientific">Aegilops tauschii subsp. strangulata</name>
    <name type="common">Goatgrass</name>
    <dbReference type="NCBI Taxonomy" id="200361"/>
    <lineage>
        <taxon>Eukaryota</taxon>
        <taxon>Viridiplantae</taxon>
        <taxon>Streptophyta</taxon>
        <taxon>Embryophyta</taxon>
        <taxon>Tracheophyta</taxon>
        <taxon>Spermatophyta</taxon>
        <taxon>Magnoliopsida</taxon>
        <taxon>Liliopsida</taxon>
        <taxon>Poales</taxon>
        <taxon>Poaceae</taxon>
        <taxon>BOP clade</taxon>
        <taxon>Pooideae</taxon>
        <taxon>Triticodae</taxon>
        <taxon>Triticeae</taxon>
        <taxon>Triticinae</taxon>
        <taxon>Aegilops</taxon>
    </lineage>
</organism>
<dbReference type="EnsemblPlants" id="AET5Gv20450700.8">
    <property type="protein sequence ID" value="AET5Gv20450700.8"/>
    <property type="gene ID" value="AET5Gv20450700"/>
</dbReference>
<evidence type="ECO:0000313" key="2">
    <source>
        <dbReference type="Proteomes" id="UP000015105"/>
    </source>
</evidence>
<name>A0A453KL45_AEGTS</name>
<evidence type="ECO:0000313" key="1">
    <source>
        <dbReference type="EnsemblPlants" id="AET5Gv20450700.8"/>
    </source>
</evidence>
<reference evidence="2" key="2">
    <citation type="journal article" date="2017" name="Nat. Plants">
        <title>The Aegilops tauschii genome reveals multiple impacts of transposons.</title>
        <authorList>
            <person name="Zhao G."/>
            <person name="Zou C."/>
            <person name="Li K."/>
            <person name="Wang K."/>
            <person name="Li T."/>
            <person name="Gao L."/>
            <person name="Zhang X."/>
            <person name="Wang H."/>
            <person name="Yang Z."/>
            <person name="Liu X."/>
            <person name="Jiang W."/>
            <person name="Mao L."/>
            <person name="Kong X."/>
            <person name="Jiao Y."/>
            <person name="Jia J."/>
        </authorList>
    </citation>
    <scope>NUCLEOTIDE SEQUENCE [LARGE SCALE GENOMIC DNA]</scope>
    <source>
        <strain evidence="2">cv. AL8/78</strain>
    </source>
</reference>
<dbReference type="Proteomes" id="UP000015105">
    <property type="component" value="Chromosome 5D"/>
</dbReference>